<dbReference type="CDD" id="cd05826">
    <property type="entry name" value="Sortase_B"/>
    <property type="match status" value="1"/>
</dbReference>
<feature type="transmembrane region" description="Helical" evidence="3">
    <location>
        <begin position="12"/>
        <end position="40"/>
    </location>
</feature>
<feature type="active site" description="Proton donor/acceptor" evidence="2">
    <location>
        <position position="195"/>
    </location>
</feature>
<dbReference type="EMBL" id="DVHC01000072">
    <property type="protein sequence ID" value="HIR59919.1"/>
    <property type="molecule type" value="Genomic_DNA"/>
</dbReference>
<name>A0A9D1J495_9FIRM</name>
<dbReference type="Pfam" id="PF04203">
    <property type="entry name" value="Sortase"/>
    <property type="match status" value="1"/>
</dbReference>
<reference evidence="4" key="2">
    <citation type="journal article" date="2021" name="PeerJ">
        <title>Extensive microbial diversity within the chicken gut microbiome revealed by metagenomics and culture.</title>
        <authorList>
            <person name="Gilroy R."/>
            <person name="Ravi A."/>
            <person name="Getino M."/>
            <person name="Pursley I."/>
            <person name="Horton D.L."/>
            <person name="Alikhan N.F."/>
            <person name="Baker D."/>
            <person name="Gharbi K."/>
            <person name="Hall N."/>
            <person name="Watson M."/>
            <person name="Adriaenssens E.M."/>
            <person name="Foster-Nyarko E."/>
            <person name="Jarju S."/>
            <person name="Secka A."/>
            <person name="Antonio M."/>
            <person name="Oren A."/>
            <person name="Chaudhuri R.R."/>
            <person name="La Ragione R."/>
            <person name="Hildebrand F."/>
            <person name="Pallen M.J."/>
        </authorList>
    </citation>
    <scope>NUCLEOTIDE SEQUENCE</scope>
    <source>
        <strain evidence="4">CHK184-20233</strain>
    </source>
</reference>
<dbReference type="Gene3D" id="2.40.260.10">
    <property type="entry name" value="Sortase"/>
    <property type="match status" value="1"/>
</dbReference>
<comment type="caution">
    <text evidence="4">The sequence shown here is derived from an EMBL/GenBank/DDBJ whole genome shotgun (WGS) entry which is preliminary data.</text>
</comment>
<evidence type="ECO:0000313" key="4">
    <source>
        <dbReference type="EMBL" id="HIR59919.1"/>
    </source>
</evidence>
<dbReference type="EC" id="3.4.22.71" evidence="4"/>
<dbReference type="Proteomes" id="UP000824232">
    <property type="component" value="Unassembled WGS sequence"/>
</dbReference>
<dbReference type="InterPro" id="IPR009835">
    <property type="entry name" value="SrtB"/>
</dbReference>
<feature type="active site" description="Acyl-thioester intermediate" evidence="2">
    <location>
        <position position="289"/>
    </location>
</feature>
<reference evidence="4" key="1">
    <citation type="submission" date="2020-10" db="EMBL/GenBank/DDBJ databases">
        <authorList>
            <person name="Gilroy R."/>
        </authorList>
    </citation>
    <scope>NUCLEOTIDE SEQUENCE</scope>
    <source>
        <strain evidence="4">CHK184-20233</strain>
    </source>
</reference>
<evidence type="ECO:0000256" key="2">
    <source>
        <dbReference type="PIRSR" id="PIRSR605754-1"/>
    </source>
</evidence>
<accession>A0A9D1J495</accession>
<keyword evidence="3" id="KW-0812">Transmembrane</keyword>
<feature type="transmembrane region" description="Helical" evidence="3">
    <location>
        <begin position="61"/>
        <end position="80"/>
    </location>
</feature>
<keyword evidence="3" id="KW-0472">Membrane</keyword>
<dbReference type="InterPro" id="IPR005754">
    <property type="entry name" value="Sortase"/>
</dbReference>
<evidence type="ECO:0000256" key="3">
    <source>
        <dbReference type="SAM" id="Phobius"/>
    </source>
</evidence>
<gene>
    <name evidence="4" type="primary">srtB</name>
    <name evidence="4" type="ORF">IAB38_07790</name>
</gene>
<protein>
    <submittedName>
        <fullName evidence="4">Class B sortase</fullName>
        <ecNumber evidence="4">3.4.22.71</ecNumber>
    </submittedName>
</protein>
<dbReference type="NCBIfam" id="TIGR03064">
    <property type="entry name" value="sortase_srtB"/>
    <property type="match status" value="1"/>
</dbReference>
<dbReference type="AlphaFoldDB" id="A0A9D1J495"/>
<organism evidence="4 5">
    <name type="scientific">Candidatus Onthousia excrementipullorum</name>
    <dbReference type="NCBI Taxonomy" id="2840884"/>
    <lineage>
        <taxon>Bacteria</taxon>
        <taxon>Bacillati</taxon>
        <taxon>Bacillota</taxon>
        <taxon>Bacilli</taxon>
        <taxon>Candidatus Onthousia</taxon>
    </lineage>
</organism>
<dbReference type="InterPro" id="IPR023365">
    <property type="entry name" value="Sortase_dom-sf"/>
</dbReference>
<dbReference type="GO" id="GO:0016787">
    <property type="term" value="F:hydrolase activity"/>
    <property type="evidence" value="ECO:0007669"/>
    <property type="project" value="UniProtKB-KW"/>
</dbReference>
<proteinExistence type="predicted"/>
<keyword evidence="3" id="KW-1133">Transmembrane helix</keyword>
<evidence type="ECO:0000313" key="5">
    <source>
        <dbReference type="Proteomes" id="UP000824232"/>
    </source>
</evidence>
<keyword evidence="1 4" id="KW-0378">Hydrolase</keyword>
<evidence type="ECO:0000256" key="1">
    <source>
        <dbReference type="ARBA" id="ARBA00022801"/>
    </source>
</evidence>
<dbReference type="SUPFAM" id="SSF63817">
    <property type="entry name" value="Sortase"/>
    <property type="match status" value="1"/>
</dbReference>
<sequence length="307" mass="35445">MKLLKKIFLPIHYAMVGFSLTISNLQLFICTIINKIIYIFTRKKDTKIQKFFERQKDSPESLLLVTLYIVTIISLVNIFVPKSSFEQSNKVKIFTYQNVSTIDNDTTNENSGGQENSTTYNANVDFDSLISTNSDTVAYIIVKGTNISYPVVQTDNNDYYLDHDFNHNYSIKGSIFADYRNTFDNLSLNTIIYGHHRLDNTMFGPLDKLFNESYYQNNTNQIMLITKDKTYTFNIFSVYEIDPEVYYLTTSFVSENAYINFLNTLKSRSIYNINETLDKNSKIITLSTCNTDNTGRLVVHAKLVGEY</sequence>